<organism evidence="3 4">
    <name type="scientific">Enemella evansiae</name>
    <dbReference type="NCBI Taxonomy" id="2016499"/>
    <lineage>
        <taxon>Bacteria</taxon>
        <taxon>Bacillati</taxon>
        <taxon>Actinomycetota</taxon>
        <taxon>Actinomycetes</taxon>
        <taxon>Propionibacteriales</taxon>
        <taxon>Propionibacteriaceae</taxon>
        <taxon>Enemella</taxon>
    </lineage>
</organism>
<dbReference type="SUPFAM" id="SSF53800">
    <property type="entry name" value="Chelatase"/>
    <property type="match status" value="1"/>
</dbReference>
<sequence length="250" mass="25968">MTGWRSAPRPEPVLACAHGTRSVAGRSAIGHLVAGLRDQLADSGTPVRAAFVDVQPPTIDQAMAHALGPRSAEGVRILPLLLSAGYHVGHDLAAAAAEHPGAMLAPALGPDPVIADLLVHRLAETLTAAGTTLHPDDAVTVVSAGSSDSRARADCEVTTTLVAERLEHRVATTWLSAADPRLGDWVAAQRSTGRRTVVLTHLLAPGFFADLARRSAPDLITDPLCRPRGATDPGLIALAARRLSDPVIPA</sequence>
<keyword evidence="4" id="KW-1185">Reference proteome</keyword>
<protein>
    <submittedName>
        <fullName evidence="3">Cobalamin biosynthesis protein CbiX</fullName>
    </submittedName>
</protein>
<evidence type="ECO:0000256" key="1">
    <source>
        <dbReference type="ARBA" id="ARBA00022723"/>
    </source>
</evidence>
<dbReference type="Gene3D" id="3.40.50.1400">
    <property type="match status" value="2"/>
</dbReference>
<dbReference type="GO" id="GO:0046872">
    <property type="term" value="F:metal ion binding"/>
    <property type="evidence" value="ECO:0007669"/>
    <property type="project" value="UniProtKB-KW"/>
</dbReference>
<evidence type="ECO:0000256" key="2">
    <source>
        <dbReference type="ARBA" id="ARBA00023239"/>
    </source>
</evidence>
<comment type="caution">
    <text evidence="3">The sequence shown here is derived from an EMBL/GenBank/DDBJ whole genome shotgun (WGS) entry which is preliminary data.</text>
</comment>
<dbReference type="Proteomes" id="UP000215896">
    <property type="component" value="Unassembled WGS sequence"/>
</dbReference>
<dbReference type="EMBL" id="NMVO01000006">
    <property type="protein sequence ID" value="OYO16041.1"/>
    <property type="molecule type" value="Genomic_DNA"/>
</dbReference>
<evidence type="ECO:0000313" key="3">
    <source>
        <dbReference type="EMBL" id="OYO16041.1"/>
    </source>
</evidence>
<dbReference type="OrthoDB" id="7345302at2"/>
<dbReference type="CDD" id="cd03416">
    <property type="entry name" value="CbiX_SirB_N"/>
    <property type="match status" value="1"/>
</dbReference>
<dbReference type="AlphaFoldDB" id="A0A255GKD3"/>
<keyword evidence="2" id="KW-0456">Lyase</keyword>
<keyword evidence="1" id="KW-0479">Metal-binding</keyword>
<gene>
    <name evidence="3" type="ORF">CGZ94_05775</name>
</gene>
<dbReference type="RefSeq" id="WP_094405068.1">
    <property type="nucleotide sequence ID" value="NZ_NMVO01000006.1"/>
</dbReference>
<evidence type="ECO:0000313" key="4">
    <source>
        <dbReference type="Proteomes" id="UP000215896"/>
    </source>
</evidence>
<name>A0A255GKD3_9ACTN</name>
<reference evidence="3 4" key="1">
    <citation type="submission" date="2017-07" db="EMBL/GenBank/DDBJ databases">
        <title>Draft whole genome sequences of clinical Proprionibacteriaceae strains.</title>
        <authorList>
            <person name="Bernier A.-M."/>
            <person name="Bernard K."/>
            <person name="Domingo M.-C."/>
        </authorList>
    </citation>
    <scope>NUCLEOTIDE SEQUENCE [LARGE SCALE GENOMIC DNA]</scope>
    <source>
        <strain evidence="3 4">NML 030167</strain>
    </source>
</reference>
<dbReference type="Pfam" id="PF01903">
    <property type="entry name" value="CbiX"/>
    <property type="match status" value="1"/>
</dbReference>
<dbReference type="PANTHER" id="PTHR33542">
    <property type="entry name" value="SIROHYDROCHLORIN FERROCHELATASE, CHLOROPLASTIC"/>
    <property type="match status" value="1"/>
</dbReference>
<dbReference type="InterPro" id="IPR050963">
    <property type="entry name" value="Sirohydro_Cobaltochel/CbiX"/>
</dbReference>
<dbReference type="GO" id="GO:0016829">
    <property type="term" value="F:lyase activity"/>
    <property type="evidence" value="ECO:0007669"/>
    <property type="project" value="UniProtKB-KW"/>
</dbReference>
<accession>A0A255GKD3</accession>
<proteinExistence type="predicted"/>
<dbReference type="InterPro" id="IPR002762">
    <property type="entry name" value="CbiX-like"/>
</dbReference>
<dbReference type="PANTHER" id="PTHR33542:SF5">
    <property type="entry name" value="FERROCHELATASE CHE1"/>
    <property type="match status" value="1"/>
</dbReference>